<reference evidence="1 2" key="1">
    <citation type="submission" date="2014-11" db="EMBL/GenBank/DDBJ databases">
        <title>Genetic blueprint of the zoonotic pathogen Toxocara canis.</title>
        <authorList>
            <person name="Zhu X.-Q."/>
            <person name="Korhonen P.K."/>
            <person name="Cai H."/>
            <person name="Young N.D."/>
            <person name="Nejsum P."/>
            <person name="von Samson-Himmelstjerna G."/>
            <person name="Boag P.R."/>
            <person name="Tan P."/>
            <person name="Li Q."/>
            <person name="Min J."/>
            <person name="Yang Y."/>
            <person name="Wang X."/>
            <person name="Fang X."/>
            <person name="Hall R.S."/>
            <person name="Hofmann A."/>
            <person name="Sternberg P.W."/>
            <person name="Jex A.R."/>
            <person name="Gasser R.B."/>
        </authorList>
    </citation>
    <scope>NUCLEOTIDE SEQUENCE [LARGE SCALE GENOMIC DNA]</scope>
    <source>
        <strain evidence="1">PN_DK_2014</strain>
    </source>
</reference>
<dbReference type="Proteomes" id="UP000031036">
    <property type="component" value="Unassembled WGS sequence"/>
</dbReference>
<organism evidence="1 2">
    <name type="scientific">Toxocara canis</name>
    <name type="common">Canine roundworm</name>
    <dbReference type="NCBI Taxonomy" id="6265"/>
    <lineage>
        <taxon>Eukaryota</taxon>
        <taxon>Metazoa</taxon>
        <taxon>Ecdysozoa</taxon>
        <taxon>Nematoda</taxon>
        <taxon>Chromadorea</taxon>
        <taxon>Rhabditida</taxon>
        <taxon>Spirurina</taxon>
        <taxon>Ascaridomorpha</taxon>
        <taxon>Ascaridoidea</taxon>
        <taxon>Toxocaridae</taxon>
        <taxon>Toxocara</taxon>
    </lineage>
</organism>
<evidence type="ECO:0000313" key="1">
    <source>
        <dbReference type="EMBL" id="KHN78581.1"/>
    </source>
</evidence>
<name>A0A0B2V561_TOXCA</name>
<gene>
    <name evidence="1" type="ORF">Tcan_00833</name>
</gene>
<dbReference type="AlphaFoldDB" id="A0A0B2V561"/>
<sequence>MRYGQMILPSPSQRNEDIFRHFTHYKSFEFGSTWTLSFCVRFAKLPNSFVRSQIQIQYSYNIHHNGLQLFVVFTRLCSSANNETKITSYEQSVNVCHSACNMTSYAIQVHRNLLSIASTDSLSLLQTIRAATMI</sequence>
<feature type="non-terminal residue" evidence="1">
    <location>
        <position position="134"/>
    </location>
</feature>
<comment type="caution">
    <text evidence="1">The sequence shown here is derived from an EMBL/GenBank/DDBJ whole genome shotgun (WGS) entry which is preliminary data.</text>
</comment>
<proteinExistence type="predicted"/>
<dbReference type="EMBL" id="JPKZ01002083">
    <property type="protein sequence ID" value="KHN78581.1"/>
    <property type="molecule type" value="Genomic_DNA"/>
</dbReference>
<keyword evidence="2" id="KW-1185">Reference proteome</keyword>
<protein>
    <submittedName>
        <fullName evidence="1">Uncharacterized protein</fullName>
    </submittedName>
</protein>
<accession>A0A0B2V561</accession>
<evidence type="ECO:0000313" key="2">
    <source>
        <dbReference type="Proteomes" id="UP000031036"/>
    </source>
</evidence>